<gene>
    <name evidence="2" type="ORF">E2C01_022769</name>
</gene>
<evidence type="ECO:0000313" key="2">
    <source>
        <dbReference type="EMBL" id="MPC29529.1"/>
    </source>
</evidence>
<proteinExistence type="predicted"/>
<dbReference type="Proteomes" id="UP000324222">
    <property type="component" value="Unassembled WGS sequence"/>
</dbReference>
<sequence length="167" mass="18561">MGAEDKHMTLLEEVTRILPGCGGCGHFGHWRLNLSSGQCCETAEVDQRVVMHRPMAARRGAALLRQEGHSFRGDNLSRSTRVRLYLSPRFLAAEVTRPPEPTKGGAETWTGKPRPSRADRPRHCSQGDKTSQNLKELIFVRRASLRDRGPIAVRGSAGRGGRRREVP</sequence>
<feature type="region of interest" description="Disordered" evidence="1">
    <location>
        <begin position="95"/>
        <end position="133"/>
    </location>
</feature>
<accession>A0A5B7E7Z3</accession>
<evidence type="ECO:0000256" key="1">
    <source>
        <dbReference type="SAM" id="MobiDB-lite"/>
    </source>
</evidence>
<organism evidence="2 3">
    <name type="scientific">Portunus trituberculatus</name>
    <name type="common">Swimming crab</name>
    <name type="synonym">Neptunus trituberculatus</name>
    <dbReference type="NCBI Taxonomy" id="210409"/>
    <lineage>
        <taxon>Eukaryota</taxon>
        <taxon>Metazoa</taxon>
        <taxon>Ecdysozoa</taxon>
        <taxon>Arthropoda</taxon>
        <taxon>Crustacea</taxon>
        <taxon>Multicrustacea</taxon>
        <taxon>Malacostraca</taxon>
        <taxon>Eumalacostraca</taxon>
        <taxon>Eucarida</taxon>
        <taxon>Decapoda</taxon>
        <taxon>Pleocyemata</taxon>
        <taxon>Brachyura</taxon>
        <taxon>Eubrachyura</taxon>
        <taxon>Portunoidea</taxon>
        <taxon>Portunidae</taxon>
        <taxon>Portuninae</taxon>
        <taxon>Portunus</taxon>
    </lineage>
</organism>
<protein>
    <submittedName>
        <fullName evidence="2">Uncharacterized protein</fullName>
    </submittedName>
</protein>
<dbReference type="AlphaFoldDB" id="A0A5B7E7Z3"/>
<keyword evidence="3" id="KW-1185">Reference proteome</keyword>
<reference evidence="2 3" key="1">
    <citation type="submission" date="2019-05" db="EMBL/GenBank/DDBJ databases">
        <title>Another draft genome of Portunus trituberculatus and its Hox gene families provides insights of decapod evolution.</title>
        <authorList>
            <person name="Jeong J.-H."/>
            <person name="Song I."/>
            <person name="Kim S."/>
            <person name="Choi T."/>
            <person name="Kim D."/>
            <person name="Ryu S."/>
            <person name="Kim W."/>
        </authorList>
    </citation>
    <scope>NUCLEOTIDE SEQUENCE [LARGE SCALE GENOMIC DNA]</scope>
    <source>
        <tissue evidence="2">Muscle</tissue>
    </source>
</reference>
<dbReference type="EMBL" id="VSRR010002087">
    <property type="protein sequence ID" value="MPC29529.1"/>
    <property type="molecule type" value="Genomic_DNA"/>
</dbReference>
<name>A0A5B7E7Z3_PORTR</name>
<comment type="caution">
    <text evidence="2">The sequence shown here is derived from an EMBL/GenBank/DDBJ whole genome shotgun (WGS) entry which is preliminary data.</text>
</comment>
<feature type="compositionally biased region" description="Basic and acidic residues" evidence="1">
    <location>
        <begin position="116"/>
        <end position="126"/>
    </location>
</feature>
<evidence type="ECO:0000313" key="3">
    <source>
        <dbReference type="Proteomes" id="UP000324222"/>
    </source>
</evidence>